<evidence type="ECO:0000256" key="1">
    <source>
        <dbReference type="SAM" id="Phobius"/>
    </source>
</evidence>
<sequence>MLEANFEMEKFIRGLCHYISEVDRKRPYKKGIIPKLYFAPNERNYFVKNNPRLYKKTRKDLNPFFKRVTKLDSVDNMIFVIICVLFLLVTVGGVVLYLEYESILFIIAILIVDIICFFSLFTISMNRRLQIAGEIYDHDIKKVVQELLDYGKELFKEKELNPKYFPIELKHEDYEGVIYESDGKNYNGYVILDE</sequence>
<dbReference type="Proteomes" id="UP000075578">
    <property type="component" value="Unassembled WGS sequence"/>
</dbReference>
<feature type="transmembrane region" description="Helical" evidence="1">
    <location>
        <begin position="76"/>
        <end position="97"/>
    </location>
</feature>
<keyword evidence="1" id="KW-0472">Membrane</keyword>
<evidence type="ECO:0000313" key="2">
    <source>
        <dbReference type="EMBL" id="KYC51660.1"/>
    </source>
</evidence>
<accession>A0A150J371</accession>
<reference evidence="2 3" key="1">
    <citation type="journal article" date="2016" name="ISME J.">
        <title>Chasing the elusive Euryarchaeota class WSA2: genomes reveal a uniquely fastidious methyl-reducing methanogen.</title>
        <authorList>
            <person name="Nobu M.K."/>
            <person name="Narihiro T."/>
            <person name="Kuroda K."/>
            <person name="Mei R."/>
            <person name="Liu W.T."/>
        </authorList>
    </citation>
    <scope>NUCLEOTIDE SEQUENCE [LARGE SCALE GENOMIC DNA]</scope>
    <source>
        <strain evidence="2">U1lsi0528_Bin089</strain>
    </source>
</reference>
<dbReference type="AlphaFoldDB" id="A0A150J371"/>
<gene>
    <name evidence="2" type="ORF">AMQ74_01052</name>
</gene>
<comment type="caution">
    <text evidence="2">The sequence shown here is derived from an EMBL/GenBank/DDBJ whole genome shotgun (WGS) entry which is preliminary data.</text>
</comment>
<organism evidence="2 3">
    <name type="scientific">Candidatus Methanofastidiosum methylothiophilum</name>
    <dbReference type="NCBI Taxonomy" id="1705564"/>
    <lineage>
        <taxon>Archaea</taxon>
        <taxon>Methanobacteriati</taxon>
        <taxon>Methanobacteriota</taxon>
        <taxon>Stenosarchaea group</taxon>
        <taxon>Candidatus Methanofastidiosia</taxon>
        <taxon>Candidatus Methanofastidiosales</taxon>
        <taxon>Candidatus Methanofastidiosaceae</taxon>
        <taxon>Candidatus Methanofastidiosum</taxon>
    </lineage>
</organism>
<name>A0A150J371_9EURY</name>
<keyword evidence="1" id="KW-0812">Transmembrane</keyword>
<evidence type="ECO:0000313" key="3">
    <source>
        <dbReference type="Proteomes" id="UP000075578"/>
    </source>
</evidence>
<feature type="transmembrane region" description="Helical" evidence="1">
    <location>
        <begin position="103"/>
        <end position="123"/>
    </location>
</feature>
<dbReference type="EMBL" id="LNGD01000059">
    <property type="protein sequence ID" value="KYC51660.1"/>
    <property type="molecule type" value="Genomic_DNA"/>
</dbReference>
<protein>
    <submittedName>
        <fullName evidence="2">Uncharacterized protein</fullName>
    </submittedName>
</protein>
<proteinExistence type="predicted"/>
<keyword evidence="1" id="KW-1133">Transmembrane helix</keyword>